<feature type="transmembrane region" description="Helical" evidence="1">
    <location>
        <begin position="292"/>
        <end position="315"/>
    </location>
</feature>
<evidence type="ECO:0000259" key="3">
    <source>
        <dbReference type="SMART" id="SM00703"/>
    </source>
</evidence>
<feature type="signal peptide" evidence="2">
    <location>
        <begin position="1"/>
        <end position="18"/>
    </location>
</feature>
<feature type="transmembrane region" description="Helical" evidence="1">
    <location>
        <begin position="338"/>
        <end position="358"/>
    </location>
</feature>
<comment type="caution">
    <text evidence="4">The sequence shown here is derived from an EMBL/GenBank/DDBJ whole genome shotgun (WGS) entry which is preliminary data.</text>
</comment>
<feature type="transmembrane region" description="Helical" evidence="1">
    <location>
        <begin position="474"/>
        <end position="494"/>
    </location>
</feature>
<keyword evidence="2" id="KW-0732">Signal</keyword>
<evidence type="ECO:0000313" key="5">
    <source>
        <dbReference type="Proteomes" id="UP001152747"/>
    </source>
</evidence>
<keyword evidence="1" id="KW-0472">Membrane</keyword>
<keyword evidence="1" id="KW-1133">Transmembrane helix</keyword>
<dbReference type="OrthoDB" id="207378at2759"/>
<accession>A0A9P1ICL1</accession>
<dbReference type="AlphaFoldDB" id="A0A9P1ICL1"/>
<gene>
    <name evidence="4" type="ORF">CAMP_LOCUS3394</name>
</gene>
<keyword evidence="5" id="KW-1185">Reference proteome</keyword>
<keyword evidence="1" id="KW-0812">Transmembrane</keyword>
<feature type="transmembrane region" description="Helical" evidence="1">
    <location>
        <begin position="615"/>
        <end position="637"/>
    </location>
</feature>
<dbReference type="InterPro" id="IPR002656">
    <property type="entry name" value="Acyl_transf_3_dom"/>
</dbReference>
<evidence type="ECO:0000256" key="2">
    <source>
        <dbReference type="SAM" id="SignalP"/>
    </source>
</evidence>
<feature type="transmembrane region" description="Helical" evidence="1">
    <location>
        <begin position="431"/>
        <end position="451"/>
    </location>
</feature>
<organism evidence="4 5">
    <name type="scientific">Caenorhabditis angaria</name>
    <dbReference type="NCBI Taxonomy" id="860376"/>
    <lineage>
        <taxon>Eukaryota</taxon>
        <taxon>Metazoa</taxon>
        <taxon>Ecdysozoa</taxon>
        <taxon>Nematoda</taxon>
        <taxon>Chromadorea</taxon>
        <taxon>Rhabditida</taxon>
        <taxon>Rhabditina</taxon>
        <taxon>Rhabditomorpha</taxon>
        <taxon>Rhabditoidea</taxon>
        <taxon>Rhabditidae</taxon>
        <taxon>Peloderinae</taxon>
        <taxon>Caenorhabditis</taxon>
    </lineage>
</organism>
<dbReference type="GO" id="GO:0016747">
    <property type="term" value="F:acyltransferase activity, transferring groups other than amino-acyl groups"/>
    <property type="evidence" value="ECO:0007669"/>
    <property type="project" value="InterPro"/>
</dbReference>
<dbReference type="Pfam" id="PF01757">
    <property type="entry name" value="Acyl_transf_3"/>
    <property type="match status" value="1"/>
</dbReference>
<proteinExistence type="predicted"/>
<dbReference type="PANTHER" id="PTHR11161">
    <property type="entry name" value="O-ACYLTRANSFERASE"/>
    <property type="match status" value="1"/>
</dbReference>
<feature type="transmembrane region" description="Helical" evidence="1">
    <location>
        <begin position="253"/>
        <end position="272"/>
    </location>
</feature>
<feature type="transmembrane region" description="Helical" evidence="1">
    <location>
        <begin position="403"/>
        <end position="424"/>
    </location>
</feature>
<dbReference type="InterPro" id="IPR006621">
    <property type="entry name" value="Nose-resist-to-fluoxetine_N"/>
</dbReference>
<protein>
    <recommendedName>
        <fullName evidence="3">Nose resistant-to-fluoxetine protein N-terminal domain-containing protein</fullName>
    </recommendedName>
</protein>
<dbReference type="EMBL" id="CANHGI010000002">
    <property type="protein sequence ID" value="CAI5440757.1"/>
    <property type="molecule type" value="Genomic_DNA"/>
</dbReference>
<feature type="transmembrane region" description="Helical" evidence="1">
    <location>
        <begin position="501"/>
        <end position="527"/>
    </location>
</feature>
<feature type="chain" id="PRO_5040288535" description="Nose resistant-to-fluoxetine protein N-terminal domain-containing protein" evidence="2">
    <location>
        <begin position="19"/>
        <end position="664"/>
    </location>
</feature>
<reference evidence="4" key="1">
    <citation type="submission" date="2022-11" db="EMBL/GenBank/DDBJ databases">
        <authorList>
            <person name="Kikuchi T."/>
        </authorList>
    </citation>
    <scope>NUCLEOTIDE SEQUENCE</scope>
    <source>
        <strain evidence="4">PS1010</strain>
    </source>
</reference>
<evidence type="ECO:0000256" key="1">
    <source>
        <dbReference type="SAM" id="Phobius"/>
    </source>
</evidence>
<dbReference type="PANTHER" id="PTHR11161:SF0">
    <property type="entry name" value="O-ACYLTRANSFERASE LIKE PROTEIN"/>
    <property type="match status" value="1"/>
</dbReference>
<name>A0A9P1ICL1_9PELO</name>
<feature type="transmembrane region" description="Helical" evidence="1">
    <location>
        <begin position="580"/>
        <end position="599"/>
    </location>
</feature>
<feature type="transmembrane region" description="Helical" evidence="1">
    <location>
        <begin position="181"/>
        <end position="205"/>
    </location>
</feature>
<feature type="domain" description="Nose resistant-to-fluoxetine protein N-terminal" evidence="3">
    <location>
        <begin position="54"/>
        <end position="173"/>
    </location>
</feature>
<evidence type="ECO:0000313" key="4">
    <source>
        <dbReference type="EMBL" id="CAI5440757.1"/>
    </source>
</evidence>
<dbReference type="Proteomes" id="UP001152747">
    <property type="component" value="Unassembled WGS sequence"/>
</dbReference>
<sequence>MHFHFLILIFVLLSAVVAVDWKNIKNLKIQNVSTQCAQDVSTWIRSLEQFDLVTFECLALKKCSEKQKQILKDNLYAFQQLDAFGKFPPAGLLEYTTIIDGSSQECERISGIKYETNYCYLALFPNLLQNLSTTIATRSAVCMPKSCGNQDLITLYNQFDAKVFTAKYAFCAKRDIEKDSAFWGFSIFLIVIVSIAILSTIIDYLRETVSGKSSHQDANLYLKVLFAFSFWTNAGTILSVKEQKTGFIKSLDCIRTITMSWVLFGHLGQYFAIPETMVPLESFPDYFFHHLIINAVLSVDTFFLLSGLVLSYMFFKERPKSETMKNPITWIMFYVHRYLRLTPPMMIFIGFFTVYMNYIQGPAAASLFNIQAIQVDSCKKLWWHNLIYINNFGSQNPCYGPSWYLAADTQLYLIAPIFIIALYISSVFGVLLILAGVLGSVVTTYILYSIYDMSADIYITDTNGKFGSLLYQKPWIRCTPYLIGLIAGYIIAIYSKRKPKLNWMLILLGWLIAFAIAFACMFSNFDYDKGAYWSWFAKGTFYNFTRIGWAIALSWLIIANHFGWGGPINNFMAHPIWQPFGRLSYCAYIVHLMVVFYYLNLGERPIHYYSLWQMYVYYAIPATILTFTFAFFWSCLFEMSTLKLEKLLIEGIMRKNEKPKKKRR</sequence>
<dbReference type="Pfam" id="PF20146">
    <property type="entry name" value="NRF"/>
    <property type="match status" value="1"/>
</dbReference>
<feature type="transmembrane region" description="Helical" evidence="1">
    <location>
        <begin position="547"/>
        <end position="568"/>
    </location>
</feature>
<dbReference type="SMART" id="SM00703">
    <property type="entry name" value="NRF"/>
    <property type="match status" value="1"/>
</dbReference>
<dbReference type="InterPro" id="IPR052728">
    <property type="entry name" value="O2_lipid_transport_reg"/>
</dbReference>